<evidence type="ECO:0000313" key="6">
    <source>
        <dbReference type="EMBL" id="MBB4857625.1"/>
    </source>
</evidence>
<dbReference type="InterPro" id="IPR016160">
    <property type="entry name" value="Ald_DH_CS_CYS"/>
</dbReference>
<dbReference type="InterPro" id="IPR016163">
    <property type="entry name" value="Ald_DH_C"/>
</dbReference>
<dbReference type="PANTHER" id="PTHR43353">
    <property type="entry name" value="SUCCINATE-SEMIALDEHYDE DEHYDROGENASE, MITOCHONDRIAL"/>
    <property type="match status" value="1"/>
</dbReference>
<gene>
    <name evidence="6" type="ORF">HNO88_000936</name>
</gene>
<dbReference type="PROSITE" id="PS00687">
    <property type="entry name" value="ALDEHYDE_DEHYDR_GLU"/>
    <property type="match status" value="1"/>
</dbReference>
<organism evidence="6 7">
    <name type="scientific">Novosphingobium chloroacetimidivorans</name>
    <dbReference type="NCBI Taxonomy" id="1428314"/>
    <lineage>
        <taxon>Bacteria</taxon>
        <taxon>Pseudomonadati</taxon>
        <taxon>Pseudomonadota</taxon>
        <taxon>Alphaproteobacteria</taxon>
        <taxon>Sphingomonadales</taxon>
        <taxon>Sphingomonadaceae</taxon>
        <taxon>Novosphingobium</taxon>
    </lineage>
</organism>
<feature type="active site" evidence="3">
    <location>
        <position position="253"/>
    </location>
</feature>
<protein>
    <submittedName>
        <fullName evidence="6">Succinate-semialdehyde dehydrogenase/glutarate-semialdehyde dehydrogenase</fullName>
        <ecNumber evidence="6">1.2.1.16</ecNumber>
        <ecNumber evidence="6">1.2.1.20</ecNumber>
        <ecNumber evidence="6">1.2.1.79</ecNumber>
    </submittedName>
</protein>
<dbReference type="PROSITE" id="PS00070">
    <property type="entry name" value="ALDEHYDE_DEHYDR_CYS"/>
    <property type="match status" value="1"/>
</dbReference>
<dbReference type="FunFam" id="3.40.309.10:FF:000004">
    <property type="entry name" value="Succinate-semialdehyde dehydrogenase I"/>
    <property type="match status" value="1"/>
</dbReference>
<dbReference type="GO" id="GO:0102810">
    <property type="term" value="F:glutarate-semialdehyde dehydrogenase (NADP+) activity"/>
    <property type="evidence" value="ECO:0007669"/>
    <property type="project" value="UniProtKB-EC"/>
</dbReference>
<dbReference type="RefSeq" id="WP_184242902.1">
    <property type="nucleotide sequence ID" value="NZ_JACHLR010000003.1"/>
</dbReference>
<keyword evidence="7" id="KW-1185">Reference proteome</keyword>
<dbReference type="GO" id="GO:0005829">
    <property type="term" value="C:cytosol"/>
    <property type="evidence" value="ECO:0007669"/>
    <property type="project" value="TreeGrafter"/>
</dbReference>
<dbReference type="NCBIfam" id="TIGR01780">
    <property type="entry name" value="SSADH"/>
    <property type="match status" value="1"/>
</dbReference>
<dbReference type="InterPro" id="IPR050740">
    <property type="entry name" value="Aldehyde_DH_Superfamily"/>
</dbReference>
<dbReference type="GO" id="GO:0004777">
    <property type="term" value="F:succinate-semialdehyde dehydrogenase (NAD+) activity"/>
    <property type="evidence" value="ECO:0007669"/>
    <property type="project" value="TreeGrafter"/>
</dbReference>
<evidence type="ECO:0000256" key="3">
    <source>
        <dbReference type="PROSITE-ProRule" id="PRU10007"/>
    </source>
</evidence>
<dbReference type="GO" id="GO:0036243">
    <property type="term" value="F:succinate-semialdehyde dehydrogenase (NADP+) activity"/>
    <property type="evidence" value="ECO:0007669"/>
    <property type="project" value="UniProtKB-EC"/>
</dbReference>
<keyword evidence="2 4" id="KW-0560">Oxidoreductase</keyword>
<evidence type="ECO:0000259" key="5">
    <source>
        <dbReference type="Pfam" id="PF00171"/>
    </source>
</evidence>
<dbReference type="AlphaFoldDB" id="A0A7W7K7Z0"/>
<evidence type="ECO:0000256" key="4">
    <source>
        <dbReference type="RuleBase" id="RU003345"/>
    </source>
</evidence>
<comment type="similarity">
    <text evidence="1 4">Belongs to the aldehyde dehydrogenase family.</text>
</comment>
<dbReference type="EMBL" id="JACHLR010000003">
    <property type="protein sequence ID" value="MBB4857625.1"/>
    <property type="molecule type" value="Genomic_DNA"/>
</dbReference>
<dbReference type="Gene3D" id="3.40.309.10">
    <property type="entry name" value="Aldehyde Dehydrogenase, Chain A, domain 2"/>
    <property type="match status" value="1"/>
</dbReference>
<dbReference type="InterPro" id="IPR010102">
    <property type="entry name" value="Succ_semiAld_DH"/>
</dbReference>
<dbReference type="InterPro" id="IPR016161">
    <property type="entry name" value="Ald_DH/histidinol_DH"/>
</dbReference>
<evidence type="ECO:0000256" key="2">
    <source>
        <dbReference type="ARBA" id="ARBA00023002"/>
    </source>
</evidence>
<evidence type="ECO:0000256" key="1">
    <source>
        <dbReference type="ARBA" id="ARBA00009986"/>
    </source>
</evidence>
<dbReference type="SUPFAM" id="SSF53720">
    <property type="entry name" value="ALDH-like"/>
    <property type="match status" value="1"/>
</dbReference>
<comment type="caution">
    <text evidence="6">The sequence shown here is derived from an EMBL/GenBank/DDBJ whole genome shotgun (WGS) entry which is preliminary data.</text>
</comment>
<dbReference type="CDD" id="cd07103">
    <property type="entry name" value="ALDH_F5_SSADH_GabD"/>
    <property type="match status" value="1"/>
</dbReference>
<feature type="domain" description="Aldehyde dehydrogenase" evidence="5">
    <location>
        <begin position="17"/>
        <end position="475"/>
    </location>
</feature>
<dbReference type="Proteomes" id="UP000555448">
    <property type="component" value="Unassembled WGS sequence"/>
</dbReference>
<dbReference type="EC" id="1.2.1.16" evidence="6"/>
<dbReference type="GO" id="GO:0009450">
    <property type="term" value="P:gamma-aminobutyric acid catabolic process"/>
    <property type="evidence" value="ECO:0007669"/>
    <property type="project" value="InterPro"/>
</dbReference>
<dbReference type="PANTHER" id="PTHR43353:SF5">
    <property type="entry name" value="SUCCINATE-SEMIALDEHYDE DEHYDROGENASE, MITOCHONDRIAL"/>
    <property type="match status" value="1"/>
</dbReference>
<dbReference type="FunFam" id="3.40.605.10:FF:000005">
    <property type="entry name" value="Succinate-semialdehyde dehydrogenase I"/>
    <property type="match status" value="1"/>
</dbReference>
<dbReference type="EC" id="1.2.1.20" evidence="6"/>
<dbReference type="InterPro" id="IPR029510">
    <property type="entry name" value="Ald_DH_CS_GLU"/>
</dbReference>
<proteinExistence type="inferred from homology"/>
<evidence type="ECO:0000313" key="7">
    <source>
        <dbReference type="Proteomes" id="UP000555448"/>
    </source>
</evidence>
<name>A0A7W7K7Z0_9SPHN</name>
<dbReference type="Gene3D" id="3.40.605.10">
    <property type="entry name" value="Aldehyde Dehydrogenase, Chain A, domain 1"/>
    <property type="match status" value="1"/>
</dbReference>
<dbReference type="EC" id="1.2.1.79" evidence="6"/>
<dbReference type="InterPro" id="IPR015590">
    <property type="entry name" value="Aldehyde_DH_dom"/>
</dbReference>
<reference evidence="6 7" key="1">
    <citation type="submission" date="2020-08" db="EMBL/GenBank/DDBJ databases">
        <title>Functional genomics of gut bacteria from endangered species of beetles.</title>
        <authorList>
            <person name="Carlos-Shanley C."/>
        </authorList>
    </citation>
    <scope>NUCLEOTIDE SEQUENCE [LARGE SCALE GENOMIC DNA]</scope>
    <source>
        <strain evidence="6 7">S00245</strain>
    </source>
</reference>
<dbReference type="Pfam" id="PF00171">
    <property type="entry name" value="Aldedh"/>
    <property type="match status" value="1"/>
</dbReference>
<dbReference type="InterPro" id="IPR016162">
    <property type="entry name" value="Ald_DH_N"/>
</dbReference>
<sequence length="502" mass="53394">MAYTDFLKQQCYIDGQWVDADNGATFEVTDPGSGKVLGTVPKAGAAETARAIEAAEAALPGWRAKTAAERARIMRKLFDLMMQHHDDLGELLSREQGKPFAEGKGEIAYGAGFIEWFAEEGKRAYGDVIPGHAADRRIVVIKQGIGVVGAITPWNFPNAMITRKLGPALAAGCTMVIKPASATPYSALAIARLCEMAGVPKGVVNVVTGSAGQIGSELTRNPKVAKITFTGSTEIGRELLKESAETIKKCSMELGGNAPFLVFDDADVDAAIEGAMISKFRNGGQTCVCTNRFYVQDGVYDEFVGKLADRVKAMKIGYAMDEGTQVGPLIDEKAVEKVEEHLQDALAGGAKILAGGKRSSLGHSYFEPTVLSGVKADMKIAREETFGPLAGVIRFTDEADAIRMANDTEFGLASYFYARDISRVWRVAEALEAGMVGINTGLISTEVAPFGGVKQSGLGREGSKYGLEDFMELKYLCMGIETAAPTTKQGQPQPGSGDAGGE</sequence>
<accession>A0A7W7K7Z0</accession>